<dbReference type="PANTHER" id="PTHR30146:SF153">
    <property type="entry name" value="LACTOSE OPERON REPRESSOR"/>
    <property type="match status" value="1"/>
</dbReference>
<sequence>MTEGEKSAATLTDVAKAAGVSPATVSRVLSQRGDFRPDTRARVLAAAKALGYDRSWTPRGRRSPEATTIDLVMGQVSHWWSDRVVRGAWHGAAKMGLDLTLTTERLDDDDDDWPSRVLRRGTVGIVIGLAHPSPPQLANLRAARVPVVLLDPMTASNDNVCSVGTTDREGGYAAGQHLVDLGVTDFISVQARPAYRFVRQREAGFRAAVEAGGPGFQLRTVQTRWDGDGPIPELTALMVDRTGRLGIFASNDNIALRCYESAYHAKRRVGVDVLVVGFDDEARAARAAPSLTTLHQPVEQMTAKAVELIFTGSAEQLWLAPERHELPAHLVVRESTAGPDGSG</sequence>
<dbReference type="Gene3D" id="3.40.50.2300">
    <property type="match status" value="2"/>
</dbReference>
<dbReference type="InterPro" id="IPR000843">
    <property type="entry name" value="HTH_LacI"/>
</dbReference>
<organism evidence="5 6">
    <name type="scientific">Tessaracoccus defluvii</name>
    <dbReference type="NCBI Taxonomy" id="1285901"/>
    <lineage>
        <taxon>Bacteria</taxon>
        <taxon>Bacillati</taxon>
        <taxon>Actinomycetota</taxon>
        <taxon>Actinomycetes</taxon>
        <taxon>Propionibacteriales</taxon>
        <taxon>Propionibacteriaceae</taxon>
        <taxon>Tessaracoccus</taxon>
    </lineage>
</organism>
<dbReference type="GO" id="GO:0000976">
    <property type="term" value="F:transcription cis-regulatory region binding"/>
    <property type="evidence" value="ECO:0007669"/>
    <property type="project" value="TreeGrafter"/>
</dbReference>
<accession>A0A7H0H4H2</accession>
<dbReference type="Pfam" id="PF00356">
    <property type="entry name" value="LacI"/>
    <property type="match status" value="1"/>
</dbReference>
<dbReference type="SUPFAM" id="SSF53822">
    <property type="entry name" value="Periplasmic binding protein-like I"/>
    <property type="match status" value="1"/>
</dbReference>
<dbReference type="InterPro" id="IPR028082">
    <property type="entry name" value="Peripla_BP_I"/>
</dbReference>
<dbReference type="GO" id="GO:0003700">
    <property type="term" value="F:DNA-binding transcription factor activity"/>
    <property type="evidence" value="ECO:0007669"/>
    <property type="project" value="TreeGrafter"/>
</dbReference>
<dbReference type="InterPro" id="IPR010982">
    <property type="entry name" value="Lambda_DNA-bd_dom_sf"/>
</dbReference>
<protein>
    <submittedName>
        <fullName evidence="5">LacI family DNA-binding transcriptional regulator</fullName>
    </submittedName>
</protein>
<keyword evidence="3" id="KW-0804">Transcription</keyword>
<feature type="domain" description="HTH lacI-type" evidence="4">
    <location>
        <begin position="9"/>
        <end position="63"/>
    </location>
</feature>
<dbReference type="PROSITE" id="PS50932">
    <property type="entry name" value="HTH_LACI_2"/>
    <property type="match status" value="1"/>
</dbReference>
<dbReference type="SUPFAM" id="SSF47413">
    <property type="entry name" value="lambda repressor-like DNA-binding domains"/>
    <property type="match status" value="1"/>
</dbReference>
<evidence type="ECO:0000259" key="4">
    <source>
        <dbReference type="PROSITE" id="PS50932"/>
    </source>
</evidence>
<keyword evidence="1" id="KW-0805">Transcription regulation</keyword>
<dbReference type="PRINTS" id="PR00036">
    <property type="entry name" value="HTHLACI"/>
</dbReference>
<keyword evidence="6" id="KW-1185">Reference proteome</keyword>
<dbReference type="InterPro" id="IPR046335">
    <property type="entry name" value="LacI/GalR-like_sensor"/>
</dbReference>
<proteinExistence type="predicted"/>
<evidence type="ECO:0000313" key="5">
    <source>
        <dbReference type="EMBL" id="QNP55438.1"/>
    </source>
</evidence>
<dbReference type="CDD" id="cd01392">
    <property type="entry name" value="HTH_LacI"/>
    <property type="match status" value="1"/>
</dbReference>
<name>A0A7H0H4H2_9ACTN</name>
<dbReference type="Proteomes" id="UP000516117">
    <property type="component" value="Chromosome"/>
</dbReference>
<dbReference type="RefSeq" id="WP_187720568.1">
    <property type="nucleotide sequence ID" value="NZ_BAABBL010000009.1"/>
</dbReference>
<dbReference type="EMBL" id="CP060789">
    <property type="protein sequence ID" value="QNP55438.1"/>
    <property type="molecule type" value="Genomic_DNA"/>
</dbReference>
<dbReference type="Gene3D" id="1.10.260.40">
    <property type="entry name" value="lambda repressor-like DNA-binding domains"/>
    <property type="match status" value="1"/>
</dbReference>
<dbReference type="AlphaFoldDB" id="A0A7H0H4H2"/>
<dbReference type="Pfam" id="PF13377">
    <property type="entry name" value="Peripla_BP_3"/>
    <property type="match status" value="1"/>
</dbReference>
<dbReference type="PROSITE" id="PS00356">
    <property type="entry name" value="HTH_LACI_1"/>
    <property type="match status" value="1"/>
</dbReference>
<evidence type="ECO:0000256" key="3">
    <source>
        <dbReference type="ARBA" id="ARBA00023163"/>
    </source>
</evidence>
<evidence type="ECO:0000256" key="2">
    <source>
        <dbReference type="ARBA" id="ARBA00023125"/>
    </source>
</evidence>
<evidence type="ECO:0000313" key="6">
    <source>
        <dbReference type="Proteomes" id="UP000516117"/>
    </source>
</evidence>
<keyword evidence="2 5" id="KW-0238">DNA-binding</keyword>
<reference evidence="5 6" key="1">
    <citation type="submission" date="2020-08" db="EMBL/GenBank/DDBJ databases">
        <title>Genome sequence of Tessaracoccus defluvii JCM 17540T.</title>
        <authorList>
            <person name="Hyun D.-W."/>
            <person name="Bae J.-W."/>
        </authorList>
    </citation>
    <scope>NUCLEOTIDE SEQUENCE [LARGE SCALE GENOMIC DNA]</scope>
    <source>
        <strain evidence="5 6">JCM 17540</strain>
    </source>
</reference>
<dbReference type="SMART" id="SM00354">
    <property type="entry name" value="HTH_LACI"/>
    <property type="match status" value="1"/>
</dbReference>
<dbReference type="KEGG" id="tdf:H9L22_14715"/>
<gene>
    <name evidence="5" type="ORF">H9L22_14715</name>
</gene>
<evidence type="ECO:0000256" key="1">
    <source>
        <dbReference type="ARBA" id="ARBA00023015"/>
    </source>
</evidence>
<dbReference type="PANTHER" id="PTHR30146">
    <property type="entry name" value="LACI-RELATED TRANSCRIPTIONAL REPRESSOR"/>
    <property type="match status" value="1"/>
</dbReference>